<dbReference type="AlphaFoldDB" id="A0A1G6XF59"/>
<sequence length="171" mass="19762">MEILDLIDKLEDMVKNAKQPILNKDQVILEQDELFGVIDDLRTNMPTAIQDAQWVKRDEERIIAAAQEEHDRIVAEAKERARALVEQHEITMMANAEAASIVNDARQQAHDIFEGAFNYAHDIMSKLENQLTVYYEVIQEGRSDIQKSLDAMKAQDFEIEYRPDDESDDNR</sequence>
<dbReference type="EMBL" id="FNAF01000006">
    <property type="protein sequence ID" value="SDD75955.1"/>
    <property type="molecule type" value="Genomic_DNA"/>
</dbReference>
<dbReference type="Proteomes" id="UP000198995">
    <property type="component" value="Unassembled WGS sequence"/>
</dbReference>
<keyword evidence="3" id="KW-1185">Reference proteome</keyword>
<protein>
    <recommendedName>
        <fullName evidence="4">ATPase</fullName>
    </recommendedName>
</protein>
<evidence type="ECO:0000256" key="1">
    <source>
        <dbReference type="SAM" id="Coils"/>
    </source>
</evidence>
<evidence type="ECO:0000313" key="2">
    <source>
        <dbReference type="EMBL" id="SDD75955.1"/>
    </source>
</evidence>
<dbReference type="OrthoDB" id="1690557at2"/>
<evidence type="ECO:0000313" key="3">
    <source>
        <dbReference type="Proteomes" id="UP000198995"/>
    </source>
</evidence>
<reference evidence="2 3" key="1">
    <citation type="submission" date="2016-10" db="EMBL/GenBank/DDBJ databases">
        <authorList>
            <person name="de Groot N.N."/>
        </authorList>
    </citation>
    <scope>NUCLEOTIDE SEQUENCE [LARGE SCALE GENOMIC DNA]</scope>
    <source>
        <strain evidence="2 3">DSM 20475</strain>
    </source>
</reference>
<proteinExistence type="predicted"/>
<dbReference type="RefSeq" id="WP_091791889.1">
    <property type="nucleotide sequence ID" value="NZ_FNAF01000006.1"/>
</dbReference>
<organism evidence="2 3">
    <name type="scientific">Peptococcus niger</name>
    <dbReference type="NCBI Taxonomy" id="2741"/>
    <lineage>
        <taxon>Bacteria</taxon>
        <taxon>Bacillati</taxon>
        <taxon>Bacillota</taxon>
        <taxon>Clostridia</taxon>
        <taxon>Eubacteriales</taxon>
        <taxon>Peptococcaceae</taxon>
        <taxon>Peptococcus</taxon>
    </lineage>
</organism>
<keyword evidence="1" id="KW-0175">Coiled coil</keyword>
<feature type="coiled-coil region" evidence="1">
    <location>
        <begin position="49"/>
        <end position="76"/>
    </location>
</feature>
<evidence type="ECO:0008006" key="4">
    <source>
        <dbReference type="Google" id="ProtNLM"/>
    </source>
</evidence>
<dbReference type="STRING" id="2741.SAMN04489866_106117"/>
<accession>A0A1G6XF59</accession>
<gene>
    <name evidence="2" type="ORF">SAMN04489866_106117</name>
</gene>
<name>A0A1G6XF59_PEPNI</name>